<comment type="caution">
    <text evidence="1">The sequence shown here is derived from an EMBL/GenBank/DDBJ whole genome shotgun (WGS) entry which is preliminary data.</text>
</comment>
<proteinExistence type="predicted"/>
<gene>
    <name evidence="1" type="ORF">Hamer_G028754</name>
</gene>
<accession>A0A8J5JUV4</accession>
<organism evidence="1 2">
    <name type="scientific">Homarus americanus</name>
    <name type="common">American lobster</name>
    <dbReference type="NCBI Taxonomy" id="6706"/>
    <lineage>
        <taxon>Eukaryota</taxon>
        <taxon>Metazoa</taxon>
        <taxon>Ecdysozoa</taxon>
        <taxon>Arthropoda</taxon>
        <taxon>Crustacea</taxon>
        <taxon>Multicrustacea</taxon>
        <taxon>Malacostraca</taxon>
        <taxon>Eumalacostraca</taxon>
        <taxon>Eucarida</taxon>
        <taxon>Decapoda</taxon>
        <taxon>Pleocyemata</taxon>
        <taxon>Astacidea</taxon>
        <taxon>Nephropoidea</taxon>
        <taxon>Nephropidae</taxon>
        <taxon>Homarus</taxon>
    </lineage>
</organism>
<dbReference type="AlphaFoldDB" id="A0A8J5JUV4"/>
<name>A0A8J5JUV4_HOMAM</name>
<protein>
    <submittedName>
        <fullName evidence="1">Uncharacterized protein</fullName>
    </submittedName>
</protein>
<keyword evidence="2" id="KW-1185">Reference proteome</keyword>
<evidence type="ECO:0000313" key="2">
    <source>
        <dbReference type="Proteomes" id="UP000747542"/>
    </source>
</evidence>
<dbReference type="Proteomes" id="UP000747542">
    <property type="component" value="Unassembled WGS sequence"/>
</dbReference>
<evidence type="ECO:0000313" key="1">
    <source>
        <dbReference type="EMBL" id="KAG7162881.1"/>
    </source>
</evidence>
<reference evidence="1" key="1">
    <citation type="journal article" date="2021" name="Sci. Adv.">
        <title>The American lobster genome reveals insights on longevity, neural, and immune adaptations.</title>
        <authorList>
            <person name="Polinski J.M."/>
            <person name="Zimin A.V."/>
            <person name="Clark K.F."/>
            <person name="Kohn A.B."/>
            <person name="Sadowski N."/>
            <person name="Timp W."/>
            <person name="Ptitsyn A."/>
            <person name="Khanna P."/>
            <person name="Romanova D.Y."/>
            <person name="Williams P."/>
            <person name="Greenwood S.J."/>
            <person name="Moroz L.L."/>
            <person name="Walt D.R."/>
            <person name="Bodnar A.G."/>
        </authorList>
    </citation>
    <scope>NUCLEOTIDE SEQUENCE</scope>
    <source>
        <strain evidence="1">GMGI-L3</strain>
    </source>
</reference>
<dbReference type="EMBL" id="JAHLQT010026790">
    <property type="protein sequence ID" value="KAG7162881.1"/>
    <property type="molecule type" value="Genomic_DNA"/>
</dbReference>
<sequence length="37" mass="4053">MPRVLCEWGSSCGCPCGSQVWVPERCSCVPEVLPKTQ</sequence>